<evidence type="ECO:0000313" key="2">
    <source>
        <dbReference type="EMBL" id="JAT99359.1"/>
    </source>
</evidence>
<dbReference type="Gene3D" id="3.30.420.10">
    <property type="entry name" value="Ribonuclease H-like superfamily/Ribonuclease H"/>
    <property type="match status" value="1"/>
</dbReference>
<feature type="domain" description="RNase H type-1" evidence="1">
    <location>
        <begin position="1"/>
        <end position="30"/>
    </location>
</feature>
<dbReference type="AlphaFoldDB" id="A0A1E1XJR7"/>
<reference evidence="2" key="1">
    <citation type="submission" date="2016-09" db="EMBL/GenBank/DDBJ databases">
        <authorList>
            <person name="Capua I."/>
            <person name="De Benedictis P."/>
            <person name="Joannis T."/>
            <person name="Lombin L.H."/>
            <person name="Cattoli G."/>
        </authorList>
    </citation>
    <scope>NUCLEOTIDE SEQUENCE</scope>
</reference>
<dbReference type="InterPro" id="IPR002156">
    <property type="entry name" value="RNaseH_domain"/>
</dbReference>
<protein>
    <submittedName>
        <fullName evidence="2">Putative tick transposon</fullName>
    </submittedName>
</protein>
<dbReference type="InterPro" id="IPR012337">
    <property type="entry name" value="RNaseH-like_sf"/>
</dbReference>
<name>A0A1E1XJR7_AMBSC</name>
<proteinExistence type="evidence at transcript level"/>
<dbReference type="GO" id="GO:0004523">
    <property type="term" value="F:RNA-DNA hybrid ribonuclease activity"/>
    <property type="evidence" value="ECO:0007669"/>
    <property type="project" value="InterPro"/>
</dbReference>
<reference evidence="2" key="2">
    <citation type="journal article" date="2017" name="Front. Cell. Infect. Microbiol.">
        <title>Analysis of the Salivary Gland Transcriptome of Unfed and Partially Fed Amblyomma sculptum Ticks and Descriptive Proteome of the Saliva.</title>
        <authorList>
            <person name="Esteves E."/>
            <person name="Maruyama S.R."/>
            <person name="Kawahara R."/>
            <person name="Fujita A."/>
            <person name="Martins L.A."/>
            <person name="Righi A.A."/>
            <person name="Costa F.B."/>
            <person name="Palmisano G."/>
            <person name="Labruna M.B."/>
            <person name="Sa-Nunes A."/>
            <person name="Ribeiro J.M.C."/>
            <person name="Fogaca A.C."/>
        </authorList>
    </citation>
    <scope>NUCLEOTIDE SEQUENCE</scope>
</reference>
<evidence type="ECO:0000259" key="1">
    <source>
        <dbReference type="PROSITE" id="PS50879"/>
    </source>
</evidence>
<organism evidence="2">
    <name type="scientific">Amblyomma sculptum</name>
    <name type="common">Tick</name>
    <dbReference type="NCBI Taxonomy" id="1581419"/>
    <lineage>
        <taxon>Eukaryota</taxon>
        <taxon>Metazoa</taxon>
        <taxon>Ecdysozoa</taxon>
        <taxon>Arthropoda</taxon>
        <taxon>Chelicerata</taxon>
        <taxon>Arachnida</taxon>
        <taxon>Acari</taxon>
        <taxon>Parasitiformes</taxon>
        <taxon>Ixodida</taxon>
        <taxon>Ixodoidea</taxon>
        <taxon>Ixodidae</taxon>
        <taxon>Amblyomminae</taxon>
        <taxon>Amblyomma</taxon>
    </lineage>
</organism>
<feature type="non-terminal residue" evidence="2">
    <location>
        <position position="1"/>
    </location>
</feature>
<dbReference type="SUPFAM" id="SSF53098">
    <property type="entry name" value="Ribonuclease H-like"/>
    <property type="match status" value="1"/>
</dbReference>
<dbReference type="PROSITE" id="PS50879">
    <property type="entry name" value="RNASE_H_1"/>
    <property type="match status" value="1"/>
</dbReference>
<dbReference type="EMBL" id="GFAA01004075">
    <property type="protein sequence ID" value="JAT99359.1"/>
    <property type="molecule type" value="mRNA"/>
</dbReference>
<sequence length="182" mass="21273">GKNLKLCWVPSHVGIKGNERADLCASQARGKQIKKVDIPFKDCMNSVLCEIKKKWQSAWDNETNNKLHFIKPVLREWKSCTHQERFKEVIICRLRIGHTHLTHNFLLTKKDQPICEECGVEVTINHILFSCTKLEKIRKKYFTQFYNEYIPFHPKLLLGDNAIVDISHVFSFLNESGFLKCL</sequence>
<accession>A0A1E1XJR7</accession>
<dbReference type="InterPro" id="IPR036397">
    <property type="entry name" value="RNaseH_sf"/>
</dbReference>
<dbReference type="GO" id="GO:0003676">
    <property type="term" value="F:nucleic acid binding"/>
    <property type="evidence" value="ECO:0007669"/>
    <property type="project" value="InterPro"/>
</dbReference>